<comment type="caution">
    <text evidence="9">The sequence shown here is derived from an EMBL/GenBank/DDBJ whole genome shotgun (WGS) entry which is preliminary data.</text>
</comment>
<dbReference type="AlphaFoldDB" id="A0AAD7UF49"/>
<dbReference type="InterPro" id="IPR010997">
    <property type="entry name" value="HRDC-like_sf"/>
</dbReference>
<evidence type="ECO:0000256" key="6">
    <source>
        <dbReference type="ARBA" id="ARBA00023242"/>
    </source>
</evidence>
<dbReference type="EMBL" id="JAQMWT010000344">
    <property type="protein sequence ID" value="KAJ8603784.1"/>
    <property type="molecule type" value="Genomic_DNA"/>
</dbReference>
<reference evidence="9" key="1">
    <citation type="submission" date="2023-01" db="EMBL/GenBank/DDBJ databases">
        <title>Metagenome sequencing of chrysophaentin producing Chrysophaeum taylorii.</title>
        <authorList>
            <person name="Davison J."/>
            <person name="Bewley C."/>
        </authorList>
    </citation>
    <scope>NUCLEOTIDE SEQUENCE</scope>
    <source>
        <strain evidence="9">NIES-1699</strain>
    </source>
</reference>
<organism evidence="9 10">
    <name type="scientific">Chrysophaeum taylorii</name>
    <dbReference type="NCBI Taxonomy" id="2483200"/>
    <lineage>
        <taxon>Eukaryota</taxon>
        <taxon>Sar</taxon>
        <taxon>Stramenopiles</taxon>
        <taxon>Ochrophyta</taxon>
        <taxon>Pelagophyceae</taxon>
        <taxon>Pelagomonadales</taxon>
        <taxon>Pelagomonadaceae</taxon>
        <taxon>Chrysophaeum</taxon>
    </lineage>
</organism>
<comment type="subcellular location">
    <subcellularLocation>
        <location evidence="1">Nucleus</location>
    </subcellularLocation>
</comment>
<dbReference type="GO" id="GO:0005666">
    <property type="term" value="C:RNA polymerase III complex"/>
    <property type="evidence" value="ECO:0007669"/>
    <property type="project" value="InterPro"/>
</dbReference>
<feature type="domain" description="RNA polymerase Rpb4/RPC9 core" evidence="8">
    <location>
        <begin position="7"/>
        <end position="124"/>
    </location>
</feature>
<dbReference type="InterPro" id="IPR006590">
    <property type="entry name" value="RNA_pol_Rpb4/RPC9_core"/>
</dbReference>
<proteinExistence type="inferred from homology"/>
<keyword evidence="6" id="KW-0539">Nucleus</keyword>
<evidence type="ECO:0000256" key="5">
    <source>
        <dbReference type="ARBA" id="ARBA00023163"/>
    </source>
</evidence>
<sequence>MESPGKIGFATKPTAAKKRLGKDKQLKEADEVMKLALEYLDKQPAAAQNTEQVAECLKFLRGADGATDLKLRPEERIQVINLAPANPVAVHAIIDDCDSRFSDEDIEEILKLSKAHLQRPEVPKS</sequence>
<evidence type="ECO:0000256" key="7">
    <source>
        <dbReference type="SAM" id="MobiDB-lite"/>
    </source>
</evidence>
<dbReference type="InterPro" id="IPR038846">
    <property type="entry name" value="RPC9"/>
</dbReference>
<dbReference type="PANTHER" id="PTHR15561:SF0">
    <property type="entry name" value="DNA-DIRECTED RNA POLYMERASE III SUBUNIT RPC9"/>
    <property type="match status" value="1"/>
</dbReference>
<dbReference type="Pfam" id="PF03874">
    <property type="entry name" value="RNA_pol_Rpb4"/>
    <property type="match status" value="1"/>
</dbReference>
<evidence type="ECO:0000256" key="4">
    <source>
        <dbReference type="ARBA" id="ARBA00022478"/>
    </source>
</evidence>
<comment type="similarity">
    <text evidence="2">Belongs to the eukaryotic RPC9 RNA polymerase subunit family.</text>
</comment>
<keyword evidence="10" id="KW-1185">Reference proteome</keyword>
<keyword evidence="5" id="KW-0804">Transcription</keyword>
<dbReference type="SUPFAM" id="SSF47819">
    <property type="entry name" value="HRDC-like"/>
    <property type="match status" value="1"/>
</dbReference>
<name>A0AAD7UF49_9STRA</name>
<dbReference type="GO" id="GO:0006384">
    <property type="term" value="P:transcription initiation at RNA polymerase III promoter"/>
    <property type="evidence" value="ECO:0007669"/>
    <property type="project" value="InterPro"/>
</dbReference>
<dbReference type="Gene3D" id="1.20.1250.40">
    <property type="match status" value="1"/>
</dbReference>
<feature type="region of interest" description="Disordered" evidence="7">
    <location>
        <begin position="1"/>
        <end position="23"/>
    </location>
</feature>
<evidence type="ECO:0000256" key="2">
    <source>
        <dbReference type="ARBA" id="ARBA00006898"/>
    </source>
</evidence>
<evidence type="ECO:0000256" key="3">
    <source>
        <dbReference type="ARBA" id="ARBA00016672"/>
    </source>
</evidence>
<accession>A0AAD7UF49</accession>
<dbReference type="Proteomes" id="UP001230188">
    <property type="component" value="Unassembled WGS sequence"/>
</dbReference>
<dbReference type="GO" id="GO:0000166">
    <property type="term" value="F:nucleotide binding"/>
    <property type="evidence" value="ECO:0007669"/>
    <property type="project" value="InterPro"/>
</dbReference>
<evidence type="ECO:0000313" key="9">
    <source>
        <dbReference type="EMBL" id="KAJ8603784.1"/>
    </source>
</evidence>
<gene>
    <name evidence="9" type="ORF">CTAYLR_000182</name>
</gene>
<dbReference type="InterPro" id="IPR038324">
    <property type="entry name" value="Rpb4/RPC9_sf"/>
</dbReference>
<evidence type="ECO:0000256" key="1">
    <source>
        <dbReference type="ARBA" id="ARBA00004123"/>
    </source>
</evidence>
<dbReference type="InterPro" id="IPR005574">
    <property type="entry name" value="Rpb4/RPC9"/>
</dbReference>
<dbReference type="SMART" id="SM00657">
    <property type="entry name" value="RPOL4c"/>
    <property type="match status" value="1"/>
</dbReference>
<keyword evidence="4" id="KW-0240">DNA-directed RNA polymerase</keyword>
<evidence type="ECO:0000313" key="10">
    <source>
        <dbReference type="Proteomes" id="UP001230188"/>
    </source>
</evidence>
<protein>
    <recommendedName>
        <fullName evidence="3">DNA-directed RNA polymerase III subunit RPC9</fullName>
    </recommendedName>
</protein>
<dbReference type="PANTHER" id="PTHR15561">
    <property type="entry name" value="CALCITONIN GENE-RELATED PEPTIDE-RECEPTOR COMPONENT PROTEIN"/>
    <property type="match status" value="1"/>
</dbReference>
<evidence type="ECO:0000259" key="8">
    <source>
        <dbReference type="SMART" id="SM00657"/>
    </source>
</evidence>